<evidence type="ECO:0000313" key="2">
    <source>
        <dbReference type="EMBL" id="MBG6135163.1"/>
    </source>
</evidence>
<dbReference type="InterPro" id="IPR000160">
    <property type="entry name" value="GGDEF_dom"/>
</dbReference>
<keyword evidence="3" id="KW-1185">Reference proteome</keyword>
<dbReference type="CDD" id="cd01949">
    <property type="entry name" value="GGDEF"/>
    <property type="match status" value="1"/>
</dbReference>
<dbReference type="NCBIfam" id="TIGR00254">
    <property type="entry name" value="GGDEF"/>
    <property type="match status" value="1"/>
</dbReference>
<dbReference type="GO" id="GO:1902201">
    <property type="term" value="P:negative regulation of bacterial-type flagellum-dependent cell motility"/>
    <property type="evidence" value="ECO:0007669"/>
    <property type="project" value="TreeGrafter"/>
</dbReference>
<dbReference type="EMBL" id="JADOUF010000001">
    <property type="protein sequence ID" value="MBG6135163.1"/>
    <property type="molecule type" value="Genomic_DNA"/>
</dbReference>
<dbReference type="InterPro" id="IPR043128">
    <property type="entry name" value="Rev_trsase/Diguanyl_cyclase"/>
</dbReference>
<dbReference type="GO" id="GO:0005886">
    <property type="term" value="C:plasma membrane"/>
    <property type="evidence" value="ECO:0007669"/>
    <property type="project" value="TreeGrafter"/>
</dbReference>
<dbReference type="PANTHER" id="PTHR45138">
    <property type="entry name" value="REGULATORY COMPONENTS OF SENSORY TRANSDUCTION SYSTEM"/>
    <property type="match status" value="1"/>
</dbReference>
<dbReference type="InterPro" id="IPR011990">
    <property type="entry name" value="TPR-like_helical_dom_sf"/>
</dbReference>
<dbReference type="PANTHER" id="PTHR45138:SF9">
    <property type="entry name" value="DIGUANYLATE CYCLASE DGCM-RELATED"/>
    <property type="match status" value="1"/>
</dbReference>
<protein>
    <submittedName>
        <fullName evidence="2">Diguanylate cyclase (GGDEF)-like protein</fullName>
    </submittedName>
</protein>
<dbReference type="AlphaFoldDB" id="A0A8J7GNY5"/>
<reference evidence="2" key="1">
    <citation type="submission" date="2020-11" db="EMBL/GenBank/DDBJ databases">
        <title>Sequencing the genomes of 1000 actinobacteria strains.</title>
        <authorList>
            <person name="Klenk H.-P."/>
        </authorList>
    </citation>
    <scope>NUCLEOTIDE SEQUENCE</scope>
    <source>
        <strain evidence="2">DSM 45356</strain>
    </source>
</reference>
<name>A0A8J7GNY5_9ACTN</name>
<dbReference type="Gene3D" id="3.30.70.270">
    <property type="match status" value="1"/>
</dbReference>
<evidence type="ECO:0000313" key="3">
    <source>
        <dbReference type="Proteomes" id="UP000622552"/>
    </source>
</evidence>
<comment type="caution">
    <text evidence="2">The sequence shown here is derived from an EMBL/GenBank/DDBJ whole genome shotgun (WGS) entry which is preliminary data.</text>
</comment>
<dbReference type="RefSeq" id="WP_197002314.1">
    <property type="nucleotide sequence ID" value="NZ_BONS01000003.1"/>
</dbReference>
<dbReference type="Proteomes" id="UP000622552">
    <property type="component" value="Unassembled WGS sequence"/>
</dbReference>
<sequence>MHEDESTEGPHDHHAVYGQLRALMQQGRSEAALAEARRISDRATAPVIVAQALAFELGAMINVGDLSGYTPVLDRAFALLAEVDDATVAGELHAIAGSVACLHGAMERCVRHFEYSRRHLDSAPSWVGAADAWYDLALGCSQAGLHAQALDAVERANALYTELGLSDEETGAQIRVRHAVAVDHRGDTATAVRLLRKVVDDFGRGVAPAWSVDRAHIAYAAARLSALGVPSVPDLSGLLDGVGHDADERTIRALTPVCAELAAGDGDAALALLEAGPVHPATFGVAEAHRLSALAHSLAGRLPLAIAAERAASRAVHLALDPLSALFVDGVAARIDHENLRRVADRYADAALTDPLTGLPNRRRLHEYAAGLLAAGTPATVGVADLNGFKAVNDRYGHLAGDLVLQRLAGVLTRAVGQGFAARYGGDEFVLVLPHVDLPGARATGSRIHEAVAAEDWNSLVPDSALNLAIGWSHLTDSGLTCAIDRADRAMYQMKARARPA</sequence>
<dbReference type="Pfam" id="PF00990">
    <property type="entry name" value="GGDEF"/>
    <property type="match status" value="1"/>
</dbReference>
<dbReference type="GO" id="GO:0052621">
    <property type="term" value="F:diguanylate cyclase activity"/>
    <property type="evidence" value="ECO:0007669"/>
    <property type="project" value="TreeGrafter"/>
</dbReference>
<dbReference type="PROSITE" id="PS50887">
    <property type="entry name" value="GGDEF"/>
    <property type="match status" value="1"/>
</dbReference>
<dbReference type="SUPFAM" id="SSF48452">
    <property type="entry name" value="TPR-like"/>
    <property type="match status" value="1"/>
</dbReference>
<dbReference type="InterPro" id="IPR050469">
    <property type="entry name" value="Diguanylate_Cyclase"/>
</dbReference>
<dbReference type="InterPro" id="IPR029787">
    <property type="entry name" value="Nucleotide_cyclase"/>
</dbReference>
<dbReference type="GO" id="GO:0043709">
    <property type="term" value="P:cell adhesion involved in single-species biofilm formation"/>
    <property type="evidence" value="ECO:0007669"/>
    <property type="project" value="TreeGrafter"/>
</dbReference>
<organism evidence="2 3">
    <name type="scientific">Longispora fulva</name>
    <dbReference type="NCBI Taxonomy" id="619741"/>
    <lineage>
        <taxon>Bacteria</taxon>
        <taxon>Bacillati</taxon>
        <taxon>Actinomycetota</taxon>
        <taxon>Actinomycetes</taxon>
        <taxon>Micromonosporales</taxon>
        <taxon>Micromonosporaceae</taxon>
        <taxon>Longispora</taxon>
    </lineage>
</organism>
<accession>A0A8J7GNY5</accession>
<gene>
    <name evidence="2" type="ORF">IW245_001357</name>
</gene>
<proteinExistence type="predicted"/>
<dbReference type="SUPFAM" id="SSF55073">
    <property type="entry name" value="Nucleotide cyclase"/>
    <property type="match status" value="1"/>
</dbReference>
<dbReference type="SMART" id="SM00267">
    <property type="entry name" value="GGDEF"/>
    <property type="match status" value="1"/>
</dbReference>
<evidence type="ECO:0000259" key="1">
    <source>
        <dbReference type="PROSITE" id="PS50887"/>
    </source>
</evidence>
<feature type="domain" description="GGDEF" evidence="1">
    <location>
        <begin position="377"/>
        <end position="501"/>
    </location>
</feature>
<dbReference type="Gene3D" id="1.25.40.10">
    <property type="entry name" value="Tetratricopeptide repeat domain"/>
    <property type="match status" value="1"/>
</dbReference>